<protein>
    <submittedName>
        <fullName evidence="3">Uncharacterized protein</fullName>
    </submittedName>
</protein>
<organism evidence="3 5">
    <name type="scientific">Cucumis melo var. makuwa</name>
    <name type="common">Oriental melon</name>
    <dbReference type="NCBI Taxonomy" id="1194695"/>
    <lineage>
        <taxon>Eukaryota</taxon>
        <taxon>Viridiplantae</taxon>
        <taxon>Streptophyta</taxon>
        <taxon>Embryophyta</taxon>
        <taxon>Tracheophyta</taxon>
        <taxon>Spermatophyta</taxon>
        <taxon>Magnoliopsida</taxon>
        <taxon>eudicotyledons</taxon>
        <taxon>Gunneridae</taxon>
        <taxon>Pentapetalae</taxon>
        <taxon>rosids</taxon>
        <taxon>fabids</taxon>
        <taxon>Cucurbitales</taxon>
        <taxon>Cucurbitaceae</taxon>
        <taxon>Benincaseae</taxon>
        <taxon>Cucumis</taxon>
    </lineage>
</organism>
<gene>
    <name evidence="3" type="ORF">E5676_scaffold201G00190</name>
    <name evidence="2" type="ORF">E6C27_scaffold430G00660</name>
</gene>
<keyword evidence="1" id="KW-0732">Signal</keyword>
<sequence length="73" mass="7798">MNSKAFILLGLLFAAVVLERKLLSKPMKSTMSSTTIWEEKTLHLPDATTIATNVAVSVPTVIASSAAPNLLMI</sequence>
<dbReference type="EMBL" id="SSTE01006526">
    <property type="protein sequence ID" value="KAA0059148.1"/>
    <property type="molecule type" value="Genomic_DNA"/>
</dbReference>
<dbReference type="Proteomes" id="UP000321393">
    <property type="component" value="Unassembled WGS sequence"/>
</dbReference>
<comment type="caution">
    <text evidence="3">The sequence shown here is derived from an EMBL/GenBank/DDBJ whole genome shotgun (WGS) entry which is preliminary data.</text>
</comment>
<evidence type="ECO:0000313" key="2">
    <source>
        <dbReference type="EMBL" id="KAA0059148.1"/>
    </source>
</evidence>
<proteinExistence type="predicted"/>
<reference evidence="4 5" key="1">
    <citation type="submission" date="2019-08" db="EMBL/GenBank/DDBJ databases">
        <title>Draft genome sequences of two oriental melons (Cucumis melo L. var makuwa).</title>
        <authorList>
            <person name="Kwon S.-Y."/>
        </authorList>
    </citation>
    <scope>NUCLEOTIDE SEQUENCE [LARGE SCALE GENOMIC DNA]</scope>
    <source>
        <strain evidence="5">cv. Chang Bougi</strain>
        <strain evidence="4">cv. SW 3</strain>
        <tissue evidence="3">Leaf</tissue>
    </source>
</reference>
<evidence type="ECO:0000313" key="5">
    <source>
        <dbReference type="Proteomes" id="UP000321947"/>
    </source>
</evidence>
<evidence type="ECO:0000256" key="1">
    <source>
        <dbReference type="SAM" id="SignalP"/>
    </source>
</evidence>
<name>A0A5D3BTU2_CUCMM</name>
<feature type="signal peptide" evidence="1">
    <location>
        <begin position="1"/>
        <end position="19"/>
    </location>
</feature>
<dbReference type="AlphaFoldDB" id="A0A5D3BTU2"/>
<accession>A0A5D3BTU2</accession>
<evidence type="ECO:0000313" key="3">
    <source>
        <dbReference type="EMBL" id="TYK02540.1"/>
    </source>
</evidence>
<feature type="chain" id="PRO_5042722994" evidence="1">
    <location>
        <begin position="20"/>
        <end position="73"/>
    </location>
</feature>
<dbReference type="Proteomes" id="UP000321947">
    <property type="component" value="Unassembled WGS sequence"/>
</dbReference>
<evidence type="ECO:0000313" key="4">
    <source>
        <dbReference type="Proteomes" id="UP000321393"/>
    </source>
</evidence>
<dbReference type="EMBL" id="SSTD01015562">
    <property type="protein sequence ID" value="TYK02540.1"/>
    <property type="molecule type" value="Genomic_DNA"/>
</dbReference>